<evidence type="ECO:0000313" key="5">
    <source>
        <dbReference type="Proteomes" id="UP000620046"/>
    </source>
</evidence>
<dbReference type="Pfam" id="PF13229">
    <property type="entry name" value="Beta_helix"/>
    <property type="match status" value="1"/>
</dbReference>
<proteinExistence type="predicted"/>
<evidence type="ECO:0000256" key="1">
    <source>
        <dbReference type="SAM" id="MobiDB-lite"/>
    </source>
</evidence>
<dbReference type="EMBL" id="BMJA01000003">
    <property type="protein sequence ID" value="GGA42789.1"/>
    <property type="molecule type" value="Genomic_DNA"/>
</dbReference>
<gene>
    <name evidence="4" type="ORF">GCM10010981_34870</name>
</gene>
<dbReference type="InterPro" id="IPR051801">
    <property type="entry name" value="GH28_Enzymes"/>
</dbReference>
<dbReference type="SMART" id="SM00710">
    <property type="entry name" value="PbH1"/>
    <property type="match status" value="6"/>
</dbReference>
<protein>
    <recommendedName>
        <fullName evidence="6">Pectate lyase superfamily protein domain-containing protein</fullName>
    </recommendedName>
</protein>
<evidence type="ECO:0000259" key="3">
    <source>
        <dbReference type="Pfam" id="PF13229"/>
    </source>
</evidence>
<dbReference type="SUPFAM" id="SSF51126">
    <property type="entry name" value="Pectin lyase-like"/>
    <property type="match status" value="1"/>
</dbReference>
<comment type="caution">
    <text evidence="4">The sequence shown here is derived from an EMBL/GenBank/DDBJ whole genome shotgun (WGS) entry which is preliminary data.</text>
</comment>
<reference evidence="5" key="1">
    <citation type="journal article" date="2019" name="Int. J. Syst. Evol. Microbiol.">
        <title>The Global Catalogue of Microorganisms (GCM) 10K type strain sequencing project: providing services to taxonomists for standard genome sequencing and annotation.</title>
        <authorList>
            <consortium name="The Broad Institute Genomics Platform"/>
            <consortium name="The Broad Institute Genome Sequencing Center for Infectious Disease"/>
            <person name="Wu L."/>
            <person name="Ma J."/>
        </authorList>
    </citation>
    <scope>NUCLEOTIDE SEQUENCE [LARGE SCALE GENOMIC DNA]</scope>
    <source>
        <strain evidence="5">CGMCC 1.15439</strain>
    </source>
</reference>
<dbReference type="InterPro" id="IPR039448">
    <property type="entry name" value="Beta_helix"/>
</dbReference>
<name>A0ABQ1GFT4_9GAMM</name>
<keyword evidence="5" id="KW-1185">Reference proteome</keyword>
<dbReference type="InterPro" id="IPR024535">
    <property type="entry name" value="RHGA/B-epi-like_pectate_lyase"/>
</dbReference>
<feature type="compositionally biased region" description="Basic and acidic residues" evidence="1">
    <location>
        <begin position="414"/>
        <end position="423"/>
    </location>
</feature>
<dbReference type="InterPro" id="IPR012334">
    <property type="entry name" value="Pectin_lyas_fold"/>
</dbReference>
<dbReference type="Pfam" id="PF12708">
    <property type="entry name" value="Pect-lyase_RHGA_epim"/>
    <property type="match status" value="1"/>
</dbReference>
<dbReference type="PANTHER" id="PTHR31339">
    <property type="entry name" value="PECTIN LYASE-RELATED"/>
    <property type="match status" value="1"/>
</dbReference>
<dbReference type="InterPro" id="IPR006626">
    <property type="entry name" value="PbH1"/>
</dbReference>
<organism evidence="4 5">
    <name type="scientific">Dyella nitratireducens</name>
    <dbReference type="NCBI Taxonomy" id="1849580"/>
    <lineage>
        <taxon>Bacteria</taxon>
        <taxon>Pseudomonadati</taxon>
        <taxon>Pseudomonadota</taxon>
        <taxon>Gammaproteobacteria</taxon>
        <taxon>Lysobacterales</taxon>
        <taxon>Rhodanobacteraceae</taxon>
        <taxon>Dyella</taxon>
    </lineage>
</organism>
<dbReference type="Gene3D" id="2.160.20.10">
    <property type="entry name" value="Single-stranded right-handed beta-helix, Pectin lyase-like"/>
    <property type="match status" value="1"/>
</dbReference>
<dbReference type="Proteomes" id="UP000620046">
    <property type="component" value="Unassembled WGS sequence"/>
</dbReference>
<evidence type="ECO:0008006" key="6">
    <source>
        <dbReference type="Google" id="ProtNLM"/>
    </source>
</evidence>
<feature type="domain" description="Rhamnogalacturonase A/B/Epimerase-like pectate lyase" evidence="2">
    <location>
        <begin position="28"/>
        <end position="85"/>
    </location>
</feature>
<evidence type="ECO:0000313" key="4">
    <source>
        <dbReference type="EMBL" id="GGA42789.1"/>
    </source>
</evidence>
<dbReference type="InterPro" id="IPR011050">
    <property type="entry name" value="Pectin_lyase_fold/virulence"/>
</dbReference>
<accession>A0ABQ1GFT4</accession>
<evidence type="ECO:0000259" key="2">
    <source>
        <dbReference type="Pfam" id="PF12708"/>
    </source>
</evidence>
<dbReference type="RefSeq" id="WP_188796155.1">
    <property type="nucleotide sequence ID" value="NZ_BMJA01000003.1"/>
</dbReference>
<feature type="domain" description="Right handed beta helix" evidence="3">
    <location>
        <begin position="188"/>
        <end position="294"/>
    </location>
</feature>
<feature type="region of interest" description="Disordered" evidence="1">
    <location>
        <begin position="400"/>
        <end position="423"/>
    </location>
</feature>
<sequence length="423" mass="46187">MISHSQLNPIPISDLGSDVRGGILAPVVNVRDMGAKGDGRTDDTDAFQAAVDEVPETGGSVIVPRGDYRIDATKSIVLHSNMLLMMDPAATLAAIPNKVPKYRVIKVWNISNVRIVGGRLVGERRLHVTESNTPIGGDEQGFGIEMLNAHNVIVSDMHVSDFWGDGIWIGAHAGWDDGTGGPLDDVRPSTNVLINRVHCSYNRRQGLSVGPADNVTIMNSTFSFTGPTATEGTRPMAGIDLEPQRQGLLRNVSISHCIFMRNRGCGMEIHGNVIGVSIDNCLFSDNFGYGIITHEEEDMEEKELTGLSFTNNTVSRNGLVGALFTGETDCLLLANNTFVNNGFLYQDGDYDGDREWITGQDIVTDTKSGMGTMNWDVDPEKSTEPDLVVVRSTTNVRLRGNTYTRTSDPDDEFGDRPDKWDRP</sequence>